<keyword evidence="2" id="KW-1185">Reference proteome</keyword>
<evidence type="ECO:0000313" key="1">
    <source>
        <dbReference type="EMBL" id="MEC3861783.1"/>
    </source>
</evidence>
<comment type="caution">
    <text evidence="1">The sequence shown here is derived from an EMBL/GenBank/DDBJ whole genome shotgun (WGS) entry which is preliminary data.</text>
</comment>
<dbReference type="PROSITE" id="PS51257">
    <property type="entry name" value="PROKAR_LIPOPROTEIN"/>
    <property type="match status" value="1"/>
</dbReference>
<dbReference type="Proteomes" id="UP001348149">
    <property type="component" value="Unassembled WGS sequence"/>
</dbReference>
<gene>
    <name evidence="1" type="ORF">VK792_10845</name>
</gene>
<reference evidence="1 2" key="1">
    <citation type="submission" date="2024-01" db="EMBL/GenBank/DDBJ databases">
        <title>Mesobacterium rodlantinim sp. nov., isolated from shallow sea hydrothermal systems off Kueishantao Island.</title>
        <authorList>
            <person name="Su Z."/>
            <person name="Tang K."/>
        </authorList>
    </citation>
    <scope>NUCLEOTIDE SEQUENCE [LARGE SCALE GENOMIC DNA]</scope>
    <source>
        <strain evidence="1 2">TK19101</strain>
    </source>
</reference>
<evidence type="ECO:0008006" key="3">
    <source>
        <dbReference type="Google" id="ProtNLM"/>
    </source>
</evidence>
<dbReference type="EMBL" id="JAYLLH010000013">
    <property type="protein sequence ID" value="MEC3861783.1"/>
    <property type="molecule type" value="Genomic_DNA"/>
</dbReference>
<accession>A0ABU6HH47</accession>
<protein>
    <recommendedName>
        <fullName evidence="3">Lipoprotein</fullName>
    </recommendedName>
</protein>
<sequence>MKTHVLAACTLLAGCGYFDSDTIERLTNVSPLEADPGQYEVVVTLPEGLDIPRGGAVLNVTAQRPDTHASSSGRYVLQRRETTEGALLFRVAPGDLPQLKAQQALIRDWEAETGGATTGTFGVDVDACRKGDGPDLNGLMSISLIEGTGTAPRVLVPPTPVRQVVITGGDNQVILPPCGL</sequence>
<proteinExistence type="predicted"/>
<dbReference type="RefSeq" id="WP_326297508.1">
    <property type="nucleotide sequence ID" value="NZ_JAYLLH010000013.1"/>
</dbReference>
<evidence type="ECO:0000313" key="2">
    <source>
        <dbReference type="Proteomes" id="UP001348149"/>
    </source>
</evidence>
<name>A0ABU6HH47_9RHOB</name>
<organism evidence="1 2">
    <name type="scientific">Mesobacterium hydrothermale</name>
    <dbReference type="NCBI Taxonomy" id="3111907"/>
    <lineage>
        <taxon>Bacteria</taxon>
        <taxon>Pseudomonadati</taxon>
        <taxon>Pseudomonadota</taxon>
        <taxon>Alphaproteobacteria</taxon>
        <taxon>Rhodobacterales</taxon>
        <taxon>Roseobacteraceae</taxon>
        <taxon>Mesobacterium</taxon>
    </lineage>
</organism>